<reference evidence="1 2" key="1">
    <citation type="submission" date="2015-12" db="EMBL/GenBank/DDBJ databases">
        <title>Genome sequence of Tistrella mobilis MCCC 1A02139.</title>
        <authorList>
            <person name="Lu L."/>
            <person name="Lai Q."/>
            <person name="Shao Z."/>
            <person name="Qian P."/>
        </authorList>
    </citation>
    <scope>NUCLEOTIDE SEQUENCE [LARGE SCALE GENOMIC DNA]</scope>
    <source>
        <strain evidence="1 2">MCCC 1A02139</strain>
    </source>
</reference>
<dbReference type="InterPro" id="IPR022291">
    <property type="entry name" value="Bacteriocin_synth_cyclodeHase"/>
</dbReference>
<evidence type="ECO:0008006" key="3">
    <source>
        <dbReference type="Google" id="ProtNLM"/>
    </source>
</evidence>
<evidence type="ECO:0000313" key="2">
    <source>
        <dbReference type="Proteomes" id="UP000075787"/>
    </source>
</evidence>
<dbReference type="Gene3D" id="3.40.50.720">
    <property type="entry name" value="NAD(P)-binding Rossmann-like Domain"/>
    <property type="match status" value="1"/>
</dbReference>
<dbReference type="RefSeq" id="WP_062764573.1">
    <property type="nucleotide sequence ID" value="NZ_CP121045.1"/>
</dbReference>
<evidence type="ECO:0000313" key="1">
    <source>
        <dbReference type="EMBL" id="KYO52254.1"/>
    </source>
</evidence>
<dbReference type="Proteomes" id="UP000075787">
    <property type="component" value="Unassembled WGS sequence"/>
</dbReference>
<comment type="caution">
    <text evidence="1">The sequence shown here is derived from an EMBL/GenBank/DDBJ whole genome shotgun (WGS) entry which is preliminary data.</text>
</comment>
<dbReference type="GO" id="GO:0008641">
    <property type="term" value="F:ubiquitin-like modifier activating enzyme activity"/>
    <property type="evidence" value="ECO:0007669"/>
    <property type="project" value="InterPro"/>
</dbReference>
<accession>A0A162KVR3</accession>
<dbReference type="EMBL" id="LPZR01000158">
    <property type="protein sequence ID" value="KYO52254.1"/>
    <property type="molecule type" value="Genomic_DNA"/>
</dbReference>
<proteinExistence type="predicted"/>
<dbReference type="GeneID" id="97242842"/>
<organism evidence="1 2">
    <name type="scientific">Tistrella mobilis</name>
    <dbReference type="NCBI Taxonomy" id="171437"/>
    <lineage>
        <taxon>Bacteria</taxon>
        <taxon>Pseudomonadati</taxon>
        <taxon>Pseudomonadota</taxon>
        <taxon>Alphaproteobacteria</taxon>
        <taxon>Geminicoccales</taxon>
        <taxon>Geminicoccaceae</taxon>
        <taxon>Tistrella</taxon>
    </lineage>
</organism>
<dbReference type="InterPro" id="IPR035985">
    <property type="entry name" value="Ubiquitin-activating_enz"/>
</dbReference>
<dbReference type="NCBIfam" id="TIGR03882">
    <property type="entry name" value="cyclo_dehyd_2"/>
    <property type="match status" value="1"/>
</dbReference>
<dbReference type="OrthoDB" id="9204719at2"/>
<gene>
    <name evidence="1" type="ORF">AUP44_05850</name>
</gene>
<name>A0A162KVR3_9PROT</name>
<dbReference type="SUPFAM" id="SSF69572">
    <property type="entry name" value="Activating enzymes of the ubiquitin-like proteins"/>
    <property type="match status" value="1"/>
</dbReference>
<protein>
    <recommendedName>
        <fullName evidence="3">THIF-type NAD/FAD binding fold domain-containing protein</fullName>
    </recommendedName>
</protein>
<dbReference type="AlphaFoldDB" id="A0A162KVR3"/>
<sequence length="362" mass="39089">MNDGNLLIRLLPFQLAETAAGTLIRRGALRLMLDGDGIAEIVARLQEVASDAFCSRHDLLALFPPIDRPRVDALLRELAIRRLAELRGPGAPTDAAPRHEDSEDVFFWQLGMTRDQIRSATGGRIALVGVNALSLALIDHLGRYGSWQAVLIDDVPLRNHALYERGLPAGLTIVDAAEADEAVRAANIVVACAEFGGLGLLKPWNALAAAENRPFLPVIVEDLTARLGPLSIPDETACLECLDARQNSHLKGRPSDRRLMEEILARGQDVSGTHPALIAMAAPLAAFELLRFAADLLPRRVGKLIELNLMGSSMVASRVLKAPRCPVCSPMKHAGKLALEKVALNPERWAEVEAMGGPDGPR</sequence>